<evidence type="ECO:0000313" key="2">
    <source>
        <dbReference type="Proteomes" id="UP000265520"/>
    </source>
</evidence>
<protein>
    <submittedName>
        <fullName evidence="1">Uncharacterized protein</fullName>
    </submittedName>
</protein>
<dbReference type="EMBL" id="LXQA011466665">
    <property type="protein sequence ID" value="MCI98191.1"/>
    <property type="molecule type" value="Genomic_DNA"/>
</dbReference>
<name>A0A392WIX4_9FABA</name>
<dbReference type="AlphaFoldDB" id="A0A392WIX4"/>
<feature type="non-terminal residue" evidence="1">
    <location>
        <position position="1"/>
    </location>
</feature>
<proteinExistence type="predicted"/>
<sequence>AGGGWKAALDPADCIKKQVWKDDLLD</sequence>
<organism evidence="1 2">
    <name type="scientific">Trifolium medium</name>
    <dbReference type="NCBI Taxonomy" id="97028"/>
    <lineage>
        <taxon>Eukaryota</taxon>
        <taxon>Viridiplantae</taxon>
        <taxon>Streptophyta</taxon>
        <taxon>Embryophyta</taxon>
        <taxon>Tracheophyta</taxon>
        <taxon>Spermatophyta</taxon>
        <taxon>Magnoliopsida</taxon>
        <taxon>eudicotyledons</taxon>
        <taxon>Gunneridae</taxon>
        <taxon>Pentapetalae</taxon>
        <taxon>rosids</taxon>
        <taxon>fabids</taxon>
        <taxon>Fabales</taxon>
        <taxon>Fabaceae</taxon>
        <taxon>Papilionoideae</taxon>
        <taxon>50 kb inversion clade</taxon>
        <taxon>NPAAA clade</taxon>
        <taxon>Hologalegina</taxon>
        <taxon>IRL clade</taxon>
        <taxon>Trifolieae</taxon>
        <taxon>Trifolium</taxon>
    </lineage>
</organism>
<comment type="caution">
    <text evidence="1">The sequence shown here is derived from an EMBL/GenBank/DDBJ whole genome shotgun (WGS) entry which is preliminary data.</text>
</comment>
<accession>A0A392WIX4</accession>
<evidence type="ECO:0000313" key="1">
    <source>
        <dbReference type="EMBL" id="MCI98191.1"/>
    </source>
</evidence>
<dbReference type="Proteomes" id="UP000265520">
    <property type="component" value="Unassembled WGS sequence"/>
</dbReference>
<reference evidence="1 2" key="1">
    <citation type="journal article" date="2018" name="Front. Plant Sci.">
        <title>Red Clover (Trifolium pratense) and Zigzag Clover (T. medium) - A Picture of Genomic Similarities and Differences.</title>
        <authorList>
            <person name="Dluhosova J."/>
            <person name="Istvanek J."/>
            <person name="Nedelnik J."/>
            <person name="Repkova J."/>
        </authorList>
    </citation>
    <scope>NUCLEOTIDE SEQUENCE [LARGE SCALE GENOMIC DNA]</scope>
    <source>
        <strain evidence="2">cv. 10/8</strain>
        <tissue evidence="1">Leaf</tissue>
    </source>
</reference>
<keyword evidence="2" id="KW-1185">Reference proteome</keyword>